<proteinExistence type="predicted"/>
<dbReference type="PANTHER" id="PTHR43861">
    <property type="entry name" value="TRANS-ACONITATE 2-METHYLTRANSFERASE-RELATED"/>
    <property type="match status" value="1"/>
</dbReference>
<feature type="coiled-coil region" evidence="1">
    <location>
        <begin position="108"/>
        <end position="142"/>
    </location>
</feature>
<gene>
    <name evidence="2" type="ORF">NP075_12360</name>
</gene>
<evidence type="ECO:0000256" key="1">
    <source>
        <dbReference type="SAM" id="Coils"/>
    </source>
</evidence>
<sequence length="388" mass="43243">MLKNSDVSTMMHRVRVAAARARRDDTTSVVFVEDRHPDLFGLEALRPDAEVIIDRPSGSARPVVGQGIVFTKRVVRRLVRWYAKPPAVQQSQFNQRLLDALGRMARALVRTESTYDDLLLRIDQLEETVDGLRADLRQVGTSGTVAADSSALAPSVQRILSYSRFEDRHRGAQGVVRPLLEPYLQYFDGCANVVDLGAGRGEFVDMLNERGIPAYGVDSDESQVEVARAAGRDVRLEDVVEHLNGLRTGQVDGAFSSQVAEHLTTNELVGSIELVYRKLKPGGVFVMETPNPEALFIFATFFYVDLTHIKPIHPEALRWAFEACGFEDVRVVRSQKVPDAARLAPVPEDLRTQPGWDVLARNIDTLNDLIYGYQHYAVVARKPEAHQG</sequence>
<evidence type="ECO:0000313" key="3">
    <source>
        <dbReference type="Proteomes" id="UP001317322"/>
    </source>
</evidence>
<keyword evidence="1" id="KW-0175">Coiled coil</keyword>
<dbReference type="InterPro" id="IPR029063">
    <property type="entry name" value="SAM-dependent_MTases_sf"/>
</dbReference>
<reference evidence="2 3" key="1">
    <citation type="submission" date="2022-07" db="EMBL/GenBank/DDBJ databases">
        <title>Novel species in genus cellulomonas.</title>
        <authorList>
            <person name="Ye L."/>
        </authorList>
    </citation>
    <scope>NUCLEOTIDE SEQUENCE [LARGE SCALE GENOMIC DNA]</scope>
    <source>
        <strain evidence="3">zg-Y908</strain>
    </source>
</reference>
<dbReference type="CDD" id="cd02440">
    <property type="entry name" value="AdoMet_MTases"/>
    <property type="match status" value="1"/>
</dbReference>
<keyword evidence="3" id="KW-1185">Reference proteome</keyword>
<keyword evidence="2" id="KW-0489">Methyltransferase</keyword>
<dbReference type="Pfam" id="PF13489">
    <property type="entry name" value="Methyltransf_23"/>
    <property type="match status" value="1"/>
</dbReference>
<dbReference type="SUPFAM" id="SSF53335">
    <property type="entry name" value="S-adenosyl-L-methionine-dependent methyltransferases"/>
    <property type="match status" value="1"/>
</dbReference>
<dbReference type="GO" id="GO:0008168">
    <property type="term" value="F:methyltransferase activity"/>
    <property type="evidence" value="ECO:0007669"/>
    <property type="project" value="UniProtKB-KW"/>
</dbReference>
<evidence type="ECO:0000313" key="2">
    <source>
        <dbReference type="EMBL" id="UUI63923.1"/>
    </source>
</evidence>
<protein>
    <submittedName>
        <fullName evidence="2">Class I SAM-dependent methyltransferase</fullName>
    </submittedName>
</protein>
<name>A0ABY5K646_9CELL</name>
<dbReference type="EMBL" id="CP101989">
    <property type="protein sequence ID" value="UUI63923.1"/>
    <property type="molecule type" value="Genomic_DNA"/>
</dbReference>
<keyword evidence="2" id="KW-0808">Transferase</keyword>
<accession>A0ABY5K646</accession>
<organism evidence="2 3">
    <name type="scientific">Cellulomonas wangsupingiae</name>
    <dbReference type="NCBI Taxonomy" id="2968085"/>
    <lineage>
        <taxon>Bacteria</taxon>
        <taxon>Bacillati</taxon>
        <taxon>Actinomycetota</taxon>
        <taxon>Actinomycetes</taxon>
        <taxon>Micrococcales</taxon>
        <taxon>Cellulomonadaceae</taxon>
        <taxon>Cellulomonas</taxon>
    </lineage>
</organism>
<dbReference type="RefSeq" id="WP_227565467.1">
    <property type="nucleotide sequence ID" value="NZ_CP101989.1"/>
</dbReference>
<dbReference type="Proteomes" id="UP001317322">
    <property type="component" value="Chromosome"/>
</dbReference>
<dbReference type="GO" id="GO:0032259">
    <property type="term" value="P:methylation"/>
    <property type="evidence" value="ECO:0007669"/>
    <property type="project" value="UniProtKB-KW"/>
</dbReference>
<dbReference type="Gene3D" id="3.40.50.150">
    <property type="entry name" value="Vaccinia Virus protein VP39"/>
    <property type="match status" value="1"/>
</dbReference>